<keyword evidence="1" id="KW-0812">Transmembrane</keyword>
<evidence type="ECO:0000256" key="1">
    <source>
        <dbReference type="SAM" id="Phobius"/>
    </source>
</evidence>
<sequence>MFFSLRYTVLDIIFFLSASHLGTSRYIWVQL</sequence>
<proteinExistence type="predicted"/>
<reference evidence="2" key="2">
    <citation type="journal article" date="2015" name="Data Brief">
        <title>Shoot transcriptome of the giant reed, Arundo donax.</title>
        <authorList>
            <person name="Barrero R.A."/>
            <person name="Guerrero F.D."/>
            <person name="Moolhuijzen P."/>
            <person name="Goolsby J.A."/>
            <person name="Tidwell J."/>
            <person name="Bellgard S.E."/>
            <person name="Bellgard M.I."/>
        </authorList>
    </citation>
    <scope>NUCLEOTIDE SEQUENCE</scope>
    <source>
        <tissue evidence="2">Shoot tissue taken approximately 20 cm above the soil surface</tissue>
    </source>
</reference>
<protein>
    <submittedName>
        <fullName evidence="2">Uncharacterized protein</fullName>
    </submittedName>
</protein>
<reference evidence="2" key="1">
    <citation type="submission" date="2014-09" db="EMBL/GenBank/DDBJ databases">
        <authorList>
            <person name="Magalhaes I.L.F."/>
            <person name="Oliveira U."/>
            <person name="Santos F.R."/>
            <person name="Vidigal T.H.D.A."/>
            <person name="Brescovit A.D."/>
            <person name="Santos A.J."/>
        </authorList>
    </citation>
    <scope>NUCLEOTIDE SEQUENCE</scope>
    <source>
        <tissue evidence="2">Shoot tissue taken approximately 20 cm above the soil surface</tissue>
    </source>
</reference>
<dbReference type="AlphaFoldDB" id="A0A0A8ZAU7"/>
<accession>A0A0A8ZAU7</accession>
<evidence type="ECO:0000313" key="2">
    <source>
        <dbReference type="EMBL" id="JAD34798.1"/>
    </source>
</evidence>
<dbReference type="EMBL" id="GBRH01263097">
    <property type="protein sequence ID" value="JAD34798.1"/>
    <property type="molecule type" value="Transcribed_RNA"/>
</dbReference>
<keyword evidence="1" id="KW-1133">Transmembrane helix</keyword>
<keyword evidence="1" id="KW-0472">Membrane</keyword>
<name>A0A0A8ZAU7_ARUDO</name>
<feature type="transmembrane region" description="Helical" evidence="1">
    <location>
        <begin position="7"/>
        <end position="28"/>
    </location>
</feature>
<organism evidence="2">
    <name type="scientific">Arundo donax</name>
    <name type="common">Giant reed</name>
    <name type="synonym">Donax arundinaceus</name>
    <dbReference type="NCBI Taxonomy" id="35708"/>
    <lineage>
        <taxon>Eukaryota</taxon>
        <taxon>Viridiplantae</taxon>
        <taxon>Streptophyta</taxon>
        <taxon>Embryophyta</taxon>
        <taxon>Tracheophyta</taxon>
        <taxon>Spermatophyta</taxon>
        <taxon>Magnoliopsida</taxon>
        <taxon>Liliopsida</taxon>
        <taxon>Poales</taxon>
        <taxon>Poaceae</taxon>
        <taxon>PACMAD clade</taxon>
        <taxon>Arundinoideae</taxon>
        <taxon>Arundineae</taxon>
        <taxon>Arundo</taxon>
    </lineage>
</organism>